<dbReference type="GO" id="GO:0016787">
    <property type="term" value="F:hydrolase activity"/>
    <property type="evidence" value="ECO:0007669"/>
    <property type="project" value="UniProtKB-KW"/>
</dbReference>
<name>A0ABV1JXP6_9PSEU</name>
<dbReference type="RefSeq" id="WP_349302415.1">
    <property type="nucleotide sequence ID" value="NZ_JBEDNP010000010.1"/>
</dbReference>
<dbReference type="PANTHER" id="PTHR47751">
    <property type="entry name" value="SUPERFAMILY HYDROLASE, PUTATIVE (AFU_ORTHOLOGUE AFUA_2G16580)-RELATED"/>
    <property type="match status" value="1"/>
</dbReference>
<keyword evidence="3" id="KW-1185">Reference proteome</keyword>
<keyword evidence="2" id="KW-0378">Hydrolase</keyword>
<dbReference type="InterPro" id="IPR002925">
    <property type="entry name" value="Dienelactn_hydro"/>
</dbReference>
<organism evidence="2 3">
    <name type="scientific">Pseudonocardia tropica</name>
    <dbReference type="NCBI Taxonomy" id="681289"/>
    <lineage>
        <taxon>Bacteria</taxon>
        <taxon>Bacillati</taxon>
        <taxon>Actinomycetota</taxon>
        <taxon>Actinomycetes</taxon>
        <taxon>Pseudonocardiales</taxon>
        <taxon>Pseudonocardiaceae</taxon>
        <taxon>Pseudonocardia</taxon>
    </lineage>
</organism>
<reference evidence="2 3" key="1">
    <citation type="submission" date="2024-03" db="EMBL/GenBank/DDBJ databases">
        <title>Draft genome sequence of Pseudonocardia tropica JCM 19149.</title>
        <authorList>
            <person name="Butdee W."/>
            <person name="Duangmal K."/>
        </authorList>
    </citation>
    <scope>NUCLEOTIDE SEQUENCE [LARGE SCALE GENOMIC DNA]</scope>
    <source>
        <strain evidence="2 3">JCM 19149</strain>
    </source>
</reference>
<dbReference type="Pfam" id="PF01738">
    <property type="entry name" value="DLH"/>
    <property type="match status" value="1"/>
</dbReference>
<proteinExistence type="predicted"/>
<evidence type="ECO:0000313" key="2">
    <source>
        <dbReference type="EMBL" id="MEQ3540745.1"/>
    </source>
</evidence>
<dbReference type="InterPro" id="IPR029058">
    <property type="entry name" value="AB_hydrolase_fold"/>
</dbReference>
<accession>A0ABV1JXP6</accession>
<gene>
    <name evidence="2" type="ORF">WHI96_18200</name>
</gene>
<comment type="caution">
    <text evidence="2">The sequence shown here is derived from an EMBL/GenBank/DDBJ whole genome shotgun (WGS) entry which is preliminary data.</text>
</comment>
<dbReference type="SUPFAM" id="SSF53474">
    <property type="entry name" value="alpha/beta-Hydrolases"/>
    <property type="match status" value="1"/>
</dbReference>
<dbReference type="Gene3D" id="3.40.50.1820">
    <property type="entry name" value="alpha/beta hydrolase"/>
    <property type="match status" value="1"/>
</dbReference>
<dbReference type="Proteomes" id="UP001464923">
    <property type="component" value="Unassembled WGS sequence"/>
</dbReference>
<evidence type="ECO:0000313" key="3">
    <source>
        <dbReference type="Proteomes" id="UP001464923"/>
    </source>
</evidence>
<dbReference type="PANTHER" id="PTHR47751:SF1">
    <property type="entry name" value="SUPERFAMILY HYDROLASE, PUTATIVE (AFU_ORTHOLOGUE AFUA_2G16580)-RELATED"/>
    <property type="match status" value="1"/>
</dbReference>
<dbReference type="InterPro" id="IPR051411">
    <property type="entry name" value="Polyketide_trans_af380"/>
</dbReference>
<feature type="domain" description="Dienelactone hydrolase" evidence="1">
    <location>
        <begin position="26"/>
        <end position="75"/>
    </location>
</feature>
<protein>
    <submittedName>
        <fullName evidence="2">Dienelactone hydrolase family protein</fullName>
    </submittedName>
</protein>
<sequence>MKLDHRVCTRSRDVGGEPHFLEDPSARVEDVRAAVDHLQSLDYVDADRVGALGICAGGAYAVTATMTDHRIKAVTTASALSIGDGYRQGWFGADPVTAAVPTPETAAQQRTAETQGAAADFSTVGAAVVVAGRGAGGGPRTSVDGALQGRFRQRRTAGRCAGR</sequence>
<dbReference type="EMBL" id="JBEDNP010000010">
    <property type="protein sequence ID" value="MEQ3540745.1"/>
    <property type="molecule type" value="Genomic_DNA"/>
</dbReference>
<evidence type="ECO:0000259" key="1">
    <source>
        <dbReference type="Pfam" id="PF01738"/>
    </source>
</evidence>